<dbReference type="PANTHER" id="PTHR10615:SF161">
    <property type="entry name" value="HISTONE ACETYLTRANSFERASE KAT7"/>
    <property type="match status" value="1"/>
</dbReference>
<reference evidence="14 16" key="1">
    <citation type="journal article" date="2011" name="Science">
        <title>Comparative functional genomics of the fission yeasts.</title>
        <authorList>
            <person name="Rhind N."/>
            <person name="Chen Z."/>
            <person name="Yassour M."/>
            <person name="Thompson D.A."/>
            <person name="Haas B.J."/>
            <person name="Habib N."/>
            <person name="Wapinski I."/>
            <person name="Roy S."/>
            <person name="Lin M.F."/>
            <person name="Heiman D.I."/>
            <person name="Young S.K."/>
            <person name="Furuya K."/>
            <person name="Guo Y."/>
            <person name="Pidoux A."/>
            <person name="Chen H.M."/>
            <person name="Robbertse B."/>
            <person name="Goldberg J.M."/>
            <person name="Aoki K."/>
            <person name="Bayne E.H."/>
            <person name="Berlin A.M."/>
            <person name="Desjardins C.A."/>
            <person name="Dobbs E."/>
            <person name="Dukaj L."/>
            <person name="Fan L."/>
            <person name="FitzGerald M.G."/>
            <person name="French C."/>
            <person name="Gujja S."/>
            <person name="Hansen K."/>
            <person name="Keifenheim D."/>
            <person name="Levin J.Z."/>
            <person name="Mosher R.A."/>
            <person name="Mueller C.A."/>
            <person name="Pfiffner J."/>
            <person name="Priest M."/>
            <person name="Russ C."/>
            <person name="Smialowska A."/>
            <person name="Swoboda P."/>
            <person name="Sykes S.M."/>
            <person name="Vaughn M."/>
            <person name="Vengrova S."/>
            <person name="Yoder R."/>
            <person name="Zeng Q."/>
            <person name="Allshire R."/>
            <person name="Baulcombe D."/>
            <person name="Birren B.W."/>
            <person name="Brown W."/>
            <person name="Ekwall K."/>
            <person name="Kellis M."/>
            <person name="Leatherwood J."/>
            <person name="Levin H."/>
            <person name="Margalit H."/>
            <person name="Martienssen R."/>
            <person name="Nieduszynski C.A."/>
            <person name="Spatafora J.W."/>
            <person name="Friedman N."/>
            <person name="Dalgaard J.Z."/>
            <person name="Baumann P."/>
            <person name="Niki H."/>
            <person name="Regev A."/>
            <person name="Nusbaum C."/>
        </authorList>
    </citation>
    <scope>NUCLEOTIDE SEQUENCE [LARGE SCALE GENOMIC DNA]</scope>
    <source>
        <strain evidence="16">yFS275 / FY16936</strain>
    </source>
</reference>
<dbReference type="GO" id="GO:0031507">
    <property type="term" value="P:heterochromatin formation"/>
    <property type="evidence" value="ECO:0007669"/>
    <property type="project" value="UniProtKB-ARBA"/>
</dbReference>
<proteinExistence type="inferred from homology"/>
<evidence type="ECO:0000313" key="16">
    <source>
        <dbReference type="Proteomes" id="UP000001744"/>
    </source>
</evidence>
<comment type="subcellular location">
    <subcellularLocation>
        <location evidence="1 12">Nucleus</location>
    </subcellularLocation>
</comment>
<dbReference type="InterPro" id="IPR040706">
    <property type="entry name" value="Zf-MYST"/>
</dbReference>
<sequence>MPRVVALNVGEEHGRFLLKVSLDTSSPDYQSFAYRIIVLDETRRYSTVIPNSEEREFLPDPSADESNLFLRAQNAVKKTQEESYLYSQPFLATAGHAPSAPAPTTIRFVQFGNKKTKPWYSAPYPEEYSCSRILYICEFCLKYMKSEYTLCRHMMKCSWRHPPGNEIYRDGKISLFEVDGQQQSVYCQNLCLLAKMFLHSKMLYYDVEPFLFYVMTTYEDCKYHFVGYFSKEKRSASNYNVSCILTLPTYQRKGYGAFLIEFSYLLTQVEQKTGSPEKPLSDLGLVSYRSYWKMRVARCLLQANGPLSIEEISKRTSMDPNDIISALEALSILQRNPRTNEYELHIRQDELQAVCNKWDRKHQQRVHPNLLRWTPYIGEAKINDLLQHESTLVPAVKNCNLNEASTEEESREKLNSNTYSS</sequence>
<dbReference type="GO" id="GO:0008270">
    <property type="term" value="F:zinc ion binding"/>
    <property type="evidence" value="ECO:0007669"/>
    <property type="project" value="UniProtKB-KW"/>
</dbReference>
<dbReference type="GO" id="GO:1990467">
    <property type="term" value="C:NuA3a histone acetyltransferase complex"/>
    <property type="evidence" value="ECO:0000318"/>
    <property type="project" value="GO_Central"/>
</dbReference>
<evidence type="ECO:0000256" key="3">
    <source>
        <dbReference type="ARBA" id="ARBA00013184"/>
    </source>
</evidence>
<evidence type="ECO:0000256" key="12">
    <source>
        <dbReference type="RuleBase" id="RU361211"/>
    </source>
</evidence>
<name>B6K1Q4_SCHJY</name>
<comment type="catalytic activity">
    <reaction evidence="12">
        <text>L-lysyl-[protein] + acetyl-CoA = N(6)-acetyl-L-lysyl-[protein] + CoA + H(+)</text>
        <dbReference type="Rhea" id="RHEA:45948"/>
        <dbReference type="Rhea" id="RHEA-COMP:9752"/>
        <dbReference type="Rhea" id="RHEA-COMP:10731"/>
        <dbReference type="ChEBI" id="CHEBI:15378"/>
        <dbReference type="ChEBI" id="CHEBI:29969"/>
        <dbReference type="ChEBI" id="CHEBI:57287"/>
        <dbReference type="ChEBI" id="CHEBI:57288"/>
        <dbReference type="ChEBI" id="CHEBI:61930"/>
        <dbReference type="EC" id="2.3.1.48"/>
    </reaction>
</comment>
<feature type="active site" description="Proton donor/acceptor" evidence="11">
    <location>
        <position position="277"/>
    </location>
</feature>
<dbReference type="PANTHER" id="PTHR10615">
    <property type="entry name" value="HISTONE ACETYLTRANSFERASE"/>
    <property type="match status" value="1"/>
</dbReference>
<dbReference type="Pfam" id="PF01853">
    <property type="entry name" value="MOZ_SAS"/>
    <property type="match status" value="1"/>
</dbReference>
<evidence type="ECO:0000256" key="4">
    <source>
        <dbReference type="ARBA" id="ARBA00022679"/>
    </source>
</evidence>
<dbReference type="VEuPathDB" id="FungiDB:SJAG_02165"/>
<keyword evidence="6" id="KW-0863">Zinc-finger</keyword>
<accession>B6K1Q4</accession>
<dbReference type="GeneID" id="7052094"/>
<dbReference type="EC" id="2.3.1.48" evidence="3 12"/>
<dbReference type="AlphaFoldDB" id="B6K1Q4"/>
<keyword evidence="4" id="KW-0808">Transferase</keyword>
<dbReference type="Gene3D" id="1.10.10.10">
    <property type="entry name" value="Winged helix-like DNA-binding domain superfamily/Winged helix DNA-binding domain"/>
    <property type="match status" value="1"/>
</dbReference>
<dbReference type="InterPro" id="IPR016181">
    <property type="entry name" value="Acyl_CoA_acyltransferase"/>
</dbReference>
<dbReference type="JaponicusDB" id="SJAG_02165">
    <property type="gene designation" value="mst2"/>
</dbReference>
<dbReference type="Gene3D" id="3.30.60.60">
    <property type="entry name" value="N-acetyl transferase-like"/>
    <property type="match status" value="1"/>
</dbReference>
<dbReference type="GO" id="GO:0004402">
    <property type="term" value="F:histone acetyltransferase activity"/>
    <property type="evidence" value="ECO:0000318"/>
    <property type="project" value="GO_Central"/>
</dbReference>
<protein>
    <recommendedName>
        <fullName evidence="3 12">Histone acetyltransferase</fullName>
        <ecNumber evidence="3 12">2.3.1.48</ecNumber>
    </recommendedName>
</protein>
<dbReference type="GO" id="GO:0005634">
    <property type="term" value="C:nucleus"/>
    <property type="evidence" value="ECO:0000318"/>
    <property type="project" value="GO_Central"/>
</dbReference>
<feature type="domain" description="MYST-type HAT" evidence="13">
    <location>
        <begin position="101"/>
        <end position="375"/>
    </location>
</feature>
<dbReference type="PROSITE" id="PS51726">
    <property type="entry name" value="MYST_HAT"/>
    <property type="match status" value="1"/>
</dbReference>
<evidence type="ECO:0000256" key="7">
    <source>
        <dbReference type="ARBA" id="ARBA00022833"/>
    </source>
</evidence>
<keyword evidence="16" id="KW-1185">Reference proteome</keyword>
<dbReference type="FunFam" id="3.40.630.30:FF:000001">
    <property type="entry name" value="Histone acetyltransferase"/>
    <property type="match status" value="1"/>
</dbReference>
<dbReference type="SUPFAM" id="SSF55729">
    <property type="entry name" value="Acyl-CoA N-acyltransferases (Nat)"/>
    <property type="match status" value="1"/>
</dbReference>
<keyword evidence="8" id="KW-0156">Chromatin regulator</keyword>
<evidence type="ECO:0000256" key="10">
    <source>
        <dbReference type="ARBA" id="ARBA00023242"/>
    </source>
</evidence>
<evidence type="ECO:0000256" key="6">
    <source>
        <dbReference type="ARBA" id="ARBA00022771"/>
    </source>
</evidence>
<evidence type="ECO:0000256" key="1">
    <source>
        <dbReference type="ARBA" id="ARBA00004123"/>
    </source>
</evidence>
<dbReference type="OMA" id="LRWTPYI"/>
<evidence type="ECO:0000256" key="5">
    <source>
        <dbReference type="ARBA" id="ARBA00022723"/>
    </source>
</evidence>
<keyword evidence="9" id="KW-0007">Acetylation</keyword>
<dbReference type="STRING" id="402676.B6K1Q4"/>
<organism evidence="14 16">
    <name type="scientific">Schizosaccharomyces japonicus (strain yFS275 / FY16936)</name>
    <name type="common">Fission yeast</name>
    <dbReference type="NCBI Taxonomy" id="402676"/>
    <lineage>
        <taxon>Eukaryota</taxon>
        <taxon>Fungi</taxon>
        <taxon>Dikarya</taxon>
        <taxon>Ascomycota</taxon>
        <taxon>Taphrinomycotina</taxon>
        <taxon>Schizosaccharomycetes</taxon>
        <taxon>Schizosaccharomycetales</taxon>
        <taxon>Schizosaccharomycetaceae</taxon>
        <taxon>Schizosaccharomyces</taxon>
    </lineage>
</organism>
<evidence type="ECO:0000256" key="8">
    <source>
        <dbReference type="ARBA" id="ARBA00022853"/>
    </source>
</evidence>
<keyword evidence="10 12" id="KW-0539">Nucleus</keyword>
<keyword evidence="7" id="KW-0862">Zinc</keyword>
<dbReference type="Pfam" id="PF17772">
    <property type="entry name" value="zf-MYST"/>
    <property type="match status" value="1"/>
</dbReference>
<dbReference type="GO" id="GO:0000785">
    <property type="term" value="C:chromatin"/>
    <property type="evidence" value="ECO:0000318"/>
    <property type="project" value="GO_Central"/>
</dbReference>
<dbReference type="EMBL" id="KE651166">
    <property type="protein sequence ID" value="EEB07085.1"/>
    <property type="molecule type" value="Genomic_DNA"/>
</dbReference>
<dbReference type="GO" id="GO:0003682">
    <property type="term" value="F:chromatin binding"/>
    <property type="evidence" value="ECO:0000318"/>
    <property type="project" value="GO_Central"/>
</dbReference>
<dbReference type="Proteomes" id="UP000001744">
    <property type="component" value="Unassembled WGS sequence"/>
</dbReference>
<dbReference type="eggNOG" id="KOG2747">
    <property type="taxonomic scope" value="Eukaryota"/>
</dbReference>
<evidence type="ECO:0000256" key="2">
    <source>
        <dbReference type="ARBA" id="ARBA00010107"/>
    </source>
</evidence>
<evidence type="ECO:0000259" key="13">
    <source>
        <dbReference type="PROSITE" id="PS51726"/>
    </source>
</evidence>
<dbReference type="InterPro" id="IPR002717">
    <property type="entry name" value="HAT_MYST-type"/>
</dbReference>
<keyword evidence="5" id="KW-0479">Metal-binding</keyword>
<evidence type="ECO:0000313" key="14">
    <source>
        <dbReference type="EMBL" id="EEB07085.1"/>
    </source>
</evidence>
<dbReference type="GO" id="GO:0003712">
    <property type="term" value="F:transcription coregulator activity"/>
    <property type="evidence" value="ECO:0000318"/>
    <property type="project" value="GO_Central"/>
</dbReference>
<evidence type="ECO:0000313" key="15">
    <source>
        <dbReference type="JaponicusDB" id="SJAG_02165"/>
    </source>
</evidence>
<evidence type="ECO:0000256" key="9">
    <source>
        <dbReference type="ARBA" id="ARBA00022990"/>
    </source>
</evidence>
<dbReference type="FunFam" id="3.30.60.60:FF:000001">
    <property type="entry name" value="Histone acetyltransferase"/>
    <property type="match status" value="1"/>
</dbReference>
<dbReference type="InterPro" id="IPR050603">
    <property type="entry name" value="MYST_HAT"/>
</dbReference>
<dbReference type="HOGENOM" id="CLU_011815_2_2_1"/>
<dbReference type="InterPro" id="IPR036388">
    <property type="entry name" value="WH-like_DNA-bd_sf"/>
</dbReference>
<evidence type="ECO:0000256" key="11">
    <source>
        <dbReference type="PIRSR" id="PIRSR602717-51"/>
    </source>
</evidence>
<comment type="similarity">
    <text evidence="2 12">Belongs to the MYST (SAS/MOZ) family.</text>
</comment>
<dbReference type="Gene3D" id="3.40.630.30">
    <property type="match status" value="1"/>
</dbReference>
<dbReference type="GO" id="GO:0006357">
    <property type="term" value="P:regulation of transcription by RNA polymerase II"/>
    <property type="evidence" value="ECO:0000318"/>
    <property type="project" value="GO_Central"/>
</dbReference>
<gene>
    <name evidence="15" type="primary">mst2</name>
    <name evidence="14" type="ORF">SJAG_02165</name>
</gene>
<dbReference type="RefSeq" id="XP_002173378.1">
    <property type="nucleotide sequence ID" value="XM_002173342.2"/>
</dbReference>